<organism evidence="2 3">
    <name type="scientific">Streptomyces kurssanovii</name>
    <dbReference type="NCBI Taxonomy" id="67312"/>
    <lineage>
        <taxon>Bacteria</taxon>
        <taxon>Bacillati</taxon>
        <taxon>Actinomycetota</taxon>
        <taxon>Actinomycetes</taxon>
        <taxon>Kitasatosporales</taxon>
        <taxon>Streptomycetaceae</taxon>
        <taxon>Streptomyces</taxon>
    </lineage>
</organism>
<evidence type="ECO:0000313" key="3">
    <source>
        <dbReference type="Proteomes" id="UP001552521"/>
    </source>
</evidence>
<dbReference type="RefSeq" id="WP_364586933.1">
    <property type="nucleotide sequence ID" value="NZ_JBFAQK010000001.1"/>
</dbReference>
<dbReference type="Proteomes" id="UP001552521">
    <property type="component" value="Unassembled WGS sequence"/>
</dbReference>
<comment type="caution">
    <text evidence="2">The sequence shown here is derived from an EMBL/GenBank/DDBJ whole genome shotgun (WGS) entry which is preliminary data.</text>
</comment>
<dbReference type="Gene3D" id="3.10.450.50">
    <property type="match status" value="1"/>
</dbReference>
<sequence length="137" mass="15892">MMNPLRTKPPEQFVADFFTSFTDAVVHGSEDAADLMARYYTRDVVQVADGVPLDWDRLLAHLRPVRKNLRQFRFEVHEAFLDGYRIAARFTIHARMRKGGPVSTRVHMFAEFTPDGRLRRAEQLTRPVTTAEQQTEE</sequence>
<gene>
    <name evidence="2" type="ORF">AB0K36_01975</name>
</gene>
<protein>
    <submittedName>
        <fullName evidence="2">Nuclear transport factor 2 family protein</fullName>
    </submittedName>
</protein>
<dbReference type="InterPro" id="IPR037401">
    <property type="entry name" value="SnoaL-like"/>
</dbReference>
<proteinExistence type="predicted"/>
<feature type="domain" description="SnoaL-like" evidence="1">
    <location>
        <begin position="31"/>
        <end position="120"/>
    </location>
</feature>
<evidence type="ECO:0000259" key="1">
    <source>
        <dbReference type="Pfam" id="PF12680"/>
    </source>
</evidence>
<name>A0ABV3HLX3_9ACTN</name>
<accession>A0ABV3HLX3</accession>
<dbReference type="SUPFAM" id="SSF54427">
    <property type="entry name" value="NTF2-like"/>
    <property type="match status" value="1"/>
</dbReference>
<evidence type="ECO:0000313" key="2">
    <source>
        <dbReference type="EMBL" id="MEV4679557.1"/>
    </source>
</evidence>
<reference evidence="2 3" key="1">
    <citation type="submission" date="2024-06" db="EMBL/GenBank/DDBJ databases">
        <title>The Natural Products Discovery Center: Release of the First 8490 Sequenced Strains for Exploring Actinobacteria Biosynthetic Diversity.</title>
        <authorList>
            <person name="Kalkreuter E."/>
            <person name="Kautsar S.A."/>
            <person name="Yang D."/>
            <person name="Bader C.D."/>
            <person name="Teijaro C.N."/>
            <person name="Fluegel L."/>
            <person name="Davis C.M."/>
            <person name="Simpson J.R."/>
            <person name="Lauterbach L."/>
            <person name="Steele A.D."/>
            <person name="Gui C."/>
            <person name="Meng S."/>
            <person name="Li G."/>
            <person name="Viehrig K."/>
            <person name="Ye F."/>
            <person name="Su P."/>
            <person name="Kiefer A.F."/>
            <person name="Nichols A."/>
            <person name="Cepeda A.J."/>
            <person name="Yan W."/>
            <person name="Fan B."/>
            <person name="Jiang Y."/>
            <person name="Adhikari A."/>
            <person name="Zheng C.-J."/>
            <person name="Schuster L."/>
            <person name="Cowan T.M."/>
            <person name="Smanski M.J."/>
            <person name="Chevrette M.G."/>
            <person name="De Carvalho L.P.S."/>
            <person name="Shen B."/>
        </authorList>
    </citation>
    <scope>NUCLEOTIDE SEQUENCE [LARGE SCALE GENOMIC DNA]</scope>
    <source>
        <strain evidence="2 3">NPDC049344</strain>
    </source>
</reference>
<keyword evidence="3" id="KW-1185">Reference proteome</keyword>
<dbReference type="Pfam" id="PF12680">
    <property type="entry name" value="SnoaL_2"/>
    <property type="match status" value="1"/>
</dbReference>
<dbReference type="EMBL" id="JBFAQK010000001">
    <property type="protein sequence ID" value="MEV4679557.1"/>
    <property type="molecule type" value="Genomic_DNA"/>
</dbReference>
<dbReference type="InterPro" id="IPR032710">
    <property type="entry name" value="NTF2-like_dom_sf"/>
</dbReference>